<feature type="binding site" evidence="15">
    <location>
        <begin position="43"/>
        <end position="47"/>
    </location>
    <ligand>
        <name>NAD(+)</name>
        <dbReference type="ChEBI" id="CHEBI:57540"/>
    </ligand>
</feature>
<keyword evidence="9 15" id="KW-0460">Magnesium</keyword>
<dbReference type="InterPro" id="IPR004150">
    <property type="entry name" value="NAD_DNA_ligase_OB"/>
</dbReference>
<feature type="binding site" evidence="15">
    <location>
        <position position="331"/>
    </location>
    <ligand>
        <name>NAD(+)</name>
        <dbReference type="ChEBI" id="CHEBI:57540"/>
    </ligand>
</feature>
<dbReference type="GO" id="GO:0006281">
    <property type="term" value="P:DNA repair"/>
    <property type="evidence" value="ECO:0007669"/>
    <property type="project" value="UniProtKB-KW"/>
</dbReference>
<dbReference type="GO" id="GO:0046872">
    <property type="term" value="F:metal ion binding"/>
    <property type="evidence" value="ECO:0007669"/>
    <property type="project" value="UniProtKB-KW"/>
</dbReference>
<keyword evidence="6 15" id="KW-0479">Metal-binding</keyword>
<dbReference type="PIRSF" id="PIRSF001604">
    <property type="entry name" value="LigA"/>
    <property type="match status" value="1"/>
</dbReference>
<evidence type="ECO:0000256" key="3">
    <source>
        <dbReference type="ARBA" id="ARBA00013308"/>
    </source>
</evidence>
<dbReference type="GO" id="GO:0006260">
    <property type="term" value="P:DNA replication"/>
    <property type="evidence" value="ECO:0007669"/>
    <property type="project" value="UniProtKB-KW"/>
</dbReference>
<dbReference type="KEGG" id="swf:E3E12_01065"/>
<feature type="binding site" evidence="15">
    <location>
        <position position="492"/>
    </location>
    <ligand>
        <name>Zn(2+)</name>
        <dbReference type="ChEBI" id="CHEBI:29105"/>
    </ligand>
</feature>
<dbReference type="SUPFAM" id="SSF56091">
    <property type="entry name" value="DNA ligase/mRNA capping enzyme, catalytic domain"/>
    <property type="match status" value="1"/>
</dbReference>
<keyword evidence="12 15" id="KW-0464">Manganese</keyword>
<dbReference type="InterPro" id="IPR033136">
    <property type="entry name" value="DNA_ligase_CS"/>
</dbReference>
<dbReference type="EC" id="6.5.1.2" evidence="2 15"/>
<dbReference type="Gene3D" id="1.10.150.20">
    <property type="entry name" value="5' to 3' exonuclease, C-terminal subdomain"/>
    <property type="match status" value="2"/>
</dbReference>
<dbReference type="InterPro" id="IPR041663">
    <property type="entry name" value="DisA/LigA_HHH"/>
</dbReference>
<comment type="cofactor">
    <cofactor evidence="15">
        <name>Mg(2+)</name>
        <dbReference type="ChEBI" id="CHEBI:18420"/>
    </cofactor>
    <cofactor evidence="15">
        <name>Mn(2+)</name>
        <dbReference type="ChEBI" id="CHEBI:29035"/>
    </cofactor>
</comment>
<dbReference type="InterPro" id="IPR010994">
    <property type="entry name" value="RuvA_2-like"/>
</dbReference>
<feature type="binding site" evidence="15">
    <location>
        <begin position="92"/>
        <end position="93"/>
    </location>
    <ligand>
        <name>NAD(+)</name>
        <dbReference type="ChEBI" id="CHEBI:57540"/>
    </ligand>
</feature>
<keyword evidence="4 15" id="KW-0436">Ligase</keyword>
<dbReference type="Gene3D" id="6.20.10.30">
    <property type="match status" value="1"/>
</dbReference>
<dbReference type="GO" id="GO:0003911">
    <property type="term" value="F:DNA ligase (NAD+) activity"/>
    <property type="evidence" value="ECO:0007669"/>
    <property type="project" value="UniProtKB-UniRule"/>
</dbReference>
<keyword evidence="11 15" id="KW-0234">DNA repair</keyword>
<dbReference type="Gene3D" id="3.40.50.10190">
    <property type="entry name" value="BRCT domain"/>
    <property type="match status" value="1"/>
</dbReference>
<gene>
    <name evidence="15 18" type="primary">ligA</name>
    <name evidence="18" type="ORF">E3E12_01065</name>
</gene>
<dbReference type="GO" id="GO:0003677">
    <property type="term" value="F:DNA binding"/>
    <property type="evidence" value="ECO:0007669"/>
    <property type="project" value="InterPro"/>
</dbReference>
<dbReference type="PROSITE" id="PS50172">
    <property type="entry name" value="BRCT"/>
    <property type="match status" value="1"/>
</dbReference>
<comment type="caution">
    <text evidence="15">Lacks conserved residue(s) required for the propagation of feature annotation.</text>
</comment>
<accession>A0A4Y6U986</accession>
<dbReference type="Proteomes" id="UP000318709">
    <property type="component" value="Chromosome"/>
</dbReference>
<evidence type="ECO:0000256" key="4">
    <source>
        <dbReference type="ARBA" id="ARBA00022598"/>
    </source>
</evidence>
<dbReference type="HAMAP" id="MF_01588">
    <property type="entry name" value="DNA_ligase_A"/>
    <property type="match status" value="1"/>
</dbReference>
<dbReference type="FunFam" id="2.40.50.140:FF:000012">
    <property type="entry name" value="DNA ligase"/>
    <property type="match status" value="1"/>
</dbReference>
<comment type="similarity">
    <text evidence="14 15">Belongs to the NAD-dependent DNA ligase family. LigA subfamily.</text>
</comment>
<dbReference type="OrthoDB" id="9759736at2"/>
<dbReference type="InterPro" id="IPR004149">
    <property type="entry name" value="Znf_DNAligase_C4"/>
</dbReference>
<evidence type="ECO:0000256" key="13">
    <source>
        <dbReference type="ARBA" id="ARBA00034005"/>
    </source>
</evidence>
<dbReference type="InterPro" id="IPR013840">
    <property type="entry name" value="DNAligase_N"/>
</dbReference>
<dbReference type="InterPro" id="IPR013839">
    <property type="entry name" value="DNAligase_adenylation"/>
</dbReference>
<feature type="domain" description="BRCT" evidence="17">
    <location>
        <begin position="687"/>
        <end position="757"/>
    </location>
</feature>
<dbReference type="InterPro" id="IPR012340">
    <property type="entry name" value="NA-bd_OB-fold"/>
</dbReference>
<dbReference type="CDD" id="cd17748">
    <property type="entry name" value="BRCT_DNA_ligase_like"/>
    <property type="match status" value="1"/>
</dbReference>
<evidence type="ECO:0000256" key="1">
    <source>
        <dbReference type="ARBA" id="ARBA00004067"/>
    </source>
</evidence>
<reference evidence="18 19" key="1">
    <citation type="submission" date="2019-03" db="EMBL/GenBank/DDBJ databases">
        <title>The complete genome sequence of Swingsia_sp. F3b2 LMG30590(T).</title>
        <authorList>
            <person name="Chua K.-O."/>
            <person name="Chan K.-G."/>
            <person name="See-Too W.-S."/>
        </authorList>
    </citation>
    <scope>NUCLEOTIDE SEQUENCE [LARGE SCALE GENOMIC DNA]</scope>
    <source>
        <strain evidence="18 19">F3b2</strain>
    </source>
</reference>
<organism evidence="18 19">
    <name type="scientific">Formicincola oecophyllae</name>
    <dbReference type="NCBI Taxonomy" id="2558361"/>
    <lineage>
        <taxon>Bacteria</taxon>
        <taxon>Pseudomonadati</taxon>
        <taxon>Pseudomonadota</taxon>
        <taxon>Alphaproteobacteria</taxon>
        <taxon>Acetobacterales</taxon>
        <taxon>Acetobacteraceae</taxon>
        <taxon>Formicincola</taxon>
    </lineage>
</organism>
<dbReference type="GO" id="GO:0005829">
    <property type="term" value="C:cytosol"/>
    <property type="evidence" value="ECO:0007669"/>
    <property type="project" value="TreeGrafter"/>
</dbReference>
<dbReference type="Pfam" id="PF01653">
    <property type="entry name" value="DNA_ligase_aden"/>
    <property type="match status" value="1"/>
</dbReference>
<proteinExistence type="inferred from homology"/>
<dbReference type="SUPFAM" id="SSF47781">
    <property type="entry name" value="RuvA domain 2-like"/>
    <property type="match status" value="1"/>
</dbReference>
<evidence type="ECO:0000313" key="18">
    <source>
        <dbReference type="EMBL" id="QDH13017.1"/>
    </source>
</evidence>
<dbReference type="PANTHER" id="PTHR23389:SF9">
    <property type="entry name" value="DNA LIGASE"/>
    <property type="match status" value="1"/>
</dbReference>
<dbReference type="Pfam" id="PF03119">
    <property type="entry name" value="DNA_ligase_ZBD"/>
    <property type="match status" value="1"/>
</dbReference>
<evidence type="ECO:0000256" key="15">
    <source>
        <dbReference type="HAMAP-Rule" id="MF_01588"/>
    </source>
</evidence>
<dbReference type="SMART" id="SM00278">
    <property type="entry name" value="HhH1"/>
    <property type="match status" value="3"/>
</dbReference>
<dbReference type="SMART" id="SM00532">
    <property type="entry name" value="LIGANc"/>
    <property type="match status" value="1"/>
</dbReference>
<dbReference type="NCBIfam" id="TIGR00575">
    <property type="entry name" value="dnlj"/>
    <property type="match status" value="1"/>
</dbReference>
<dbReference type="Gene3D" id="2.40.50.140">
    <property type="entry name" value="Nucleic acid-binding proteins"/>
    <property type="match status" value="1"/>
</dbReference>
<keyword evidence="5 15" id="KW-0235">DNA replication</keyword>
<protein>
    <recommendedName>
        <fullName evidence="3 15">DNA ligase</fullName>
        <ecNumber evidence="2 15">6.5.1.2</ecNumber>
    </recommendedName>
    <alternativeName>
        <fullName evidence="15">Polydeoxyribonucleotide synthase [NAD(+)]</fullName>
    </alternativeName>
</protein>
<feature type="binding site" evidence="15">
    <location>
        <position position="191"/>
    </location>
    <ligand>
        <name>NAD(+)</name>
        <dbReference type="ChEBI" id="CHEBI:57540"/>
    </ligand>
</feature>
<evidence type="ECO:0000256" key="10">
    <source>
        <dbReference type="ARBA" id="ARBA00023027"/>
    </source>
</evidence>
<evidence type="ECO:0000256" key="6">
    <source>
        <dbReference type="ARBA" id="ARBA00022723"/>
    </source>
</evidence>
<evidence type="ECO:0000256" key="9">
    <source>
        <dbReference type="ARBA" id="ARBA00022842"/>
    </source>
</evidence>
<evidence type="ECO:0000256" key="5">
    <source>
        <dbReference type="ARBA" id="ARBA00022705"/>
    </source>
</evidence>
<dbReference type="InterPro" id="IPR001679">
    <property type="entry name" value="DNA_ligase"/>
</dbReference>
<dbReference type="SMART" id="SM00292">
    <property type="entry name" value="BRCT"/>
    <property type="match status" value="1"/>
</dbReference>
<dbReference type="NCBIfam" id="NF005932">
    <property type="entry name" value="PRK07956.1"/>
    <property type="match status" value="1"/>
</dbReference>
<feature type="binding site" evidence="15">
    <location>
        <position position="307"/>
    </location>
    <ligand>
        <name>NAD(+)</name>
        <dbReference type="ChEBI" id="CHEBI:57540"/>
    </ligand>
</feature>
<feature type="binding site" evidence="15">
    <location>
        <position position="516"/>
    </location>
    <ligand>
        <name>Zn(2+)</name>
        <dbReference type="ChEBI" id="CHEBI:29105"/>
    </ligand>
</feature>
<evidence type="ECO:0000256" key="16">
    <source>
        <dbReference type="RuleBase" id="RU000618"/>
    </source>
</evidence>
<feature type="binding site" evidence="15">
    <location>
        <position position="128"/>
    </location>
    <ligand>
        <name>NAD(+)</name>
        <dbReference type="ChEBI" id="CHEBI:57540"/>
    </ligand>
</feature>
<dbReference type="RefSeq" id="WP_141442660.1">
    <property type="nucleotide sequence ID" value="NZ_CP038231.1"/>
</dbReference>
<dbReference type="AlphaFoldDB" id="A0A4Y6U986"/>
<name>A0A4Y6U986_9PROT</name>
<feature type="binding site" evidence="15">
    <location>
        <position position="151"/>
    </location>
    <ligand>
        <name>NAD(+)</name>
        <dbReference type="ChEBI" id="CHEBI:57540"/>
    </ligand>
</feature>
<dbReference type="PANTHER" id="PTHR23389">
    <property type="entry name" value="CHROMOSOME TRANSMISSION FIDELITY FACTOR 18"/>
    <property type="match status" value="1"/>
</dbReference>
<dbReference type="Pfam" id="PF03120">
    <property type="entry name" value="OB_DNA_ligase"/>
    <property type="match status" value="1"/>
</dbReference>
<dbReference type="EMBL" id="CP038231">
    <property type="protein sequence ID" value="QDH13017.1"/>
    <property type="molecule type" value="Genomic_DNA"/>
</dbReference>
<keyword evidence="7 15" id="KW-0227">DNA damage</keyword>
<dbReference type="Gene3D" id="3.30.470.30">
    <property type="entry name" value="DNA ligase/mRNA capping enzyme"/>
    <property type="match status" value="1"/>
</dbReference>
<dbReference type="Pfam" id="PF12826">
    <property type="entry name" value="HHH_2"/>
    <property type="match status" value="1"/>
</dbReference>
<evidence type="ECO:0000256" key="8">
    <source>
        <dbReference type="ARBA" id="ARBA00022833"/>
    </source>
</evidence>
<sequence length="777" mass="83463">MKAPTLPTPPAIEEARQRHAELQRQVALWDEAYHRHDAPLVSDAVYDQARRDLVALEQAHPTLRQAGGVAQKVGAAPSEGFGTISHRVPMLSLDNVFNADEFARFLNRAADFLKMPREGAMALPLVAEPKIDGLSISLTYEKGVFTKGATRGNGAEGEDVTANLRAAGIVPPHLLTGPGEVPPELIEIRGEVFMRKHDFIALNQQRAERGEGLFANPRNAAAGSLRQLDPAVTANRPLALYAYAMGYSSAPVAGTHSEWLATLKRWGFAVNPHSKKLASAHEVPSFVTGLESVRSSLDHDIDGIVFKIDSVALQERLGFAGRAPRWATAWKFPAEKALTKLQSITVQVGRTGALTPVAELQPVNVGGVLVGRATLHNESEARRLGVRPGDLVQVQRAGDVIPQVLGVAQRNLADHTTLKPGLKRRVLHIPTASQLARVRPGARARWLQRRAGHRGAGLVAPRLARRLGRGSQQAAALMAGGLAVPYRLPDTCPACGTVVERLVGEAVVRCPAGLSCPAQRLERLRHFVSRQGLDIDGMGARTLEQFWRLGLVAGPADIFRLASHKTKLESLEGWGEQSVANLLGAIDKARKPTLARFIYALGIRRVGSRTAMLLARHYGTAQAWMQAMENAQEPGTAMENLTEINGIGPATANDLANYFSDERNRATLTALASELDIQPDDSTVPTTLALPLSGEVIVFTGTLTTLSRQEAKAMAERLGASVTDAVSRKTTLLVAGAKPGSKATKAQQLGVKVLDEQGWRSLANLPAAPELPVPDGP</sequence>
<comment type="catalytic activity">
    <reaction evidence="13 15 16">
        <text>NAD(+) + (deoxyribonucleotide)n-3'-hydroxyl + 5'-phospho-(deoxyribonucleotide)m = (deoxyribonucleotide)n+m + AMP + beta-nicotinamide D-nucleotide.</text>
        <dbReference type="EC" id="6.5.1.2"/>
    </reaction>
</comment>
<dbReference type="Pfam" id="PF00533">
    <property type="entry name" value="BRCT"/>
    <property type="match status" value="1"/>
</dbReference>
<keyword evidence="8 15" id="KW-0862">Zinc</keyword>
<dbReference type="CDD" id="cd00114">
    <property type="entry name" value="LIGANc"/>
    <property type="match status" value="1"/>
</dbReference>
<dbReference type="InterPro" id="IPR001357">
    <property type="entry name" value="BRCT_dom"/>
</dbReference>
<evidence type="ECO:0000313" key="19">
    <source>
        <dbReference type="Proteomes" id="UP000318709"/>
    </source>
</evidence>
<evidence type="ECO:0000256" key="2">
    <source>
        <dbReference type="ARBA" id="ARBA00012722"/>
    </source>
</evidence>
<evidence type="ECO:0000256" key="14">
    <source>
        <dbReference type="ARBA" id="ARBA00060881"/>
    </source>
</evidence>
<dbReference type="InterPro" id="IPR036420">
    <property type="entry name" value="BRCT_dom_sf"/>
</dbReference>
<evidence type="ECO:0000256" key="12">
    <source>
        <dbReference type="ARBA" id="ARBA00023211"/>
    </source>
</evidence>
<dbReference type="Gene3D" id="1.10.287.610">
    <property type="entry name" value="Helix hairpin bin"/>
    <property type="match status" value="1"/>
</dbReference>
<dbReference type="InterPro" id="IPR003583">
    <property type="entry name" value="Hlx-hairpin-Hlx_DNA-bd_motif"/>
</dbReference>
<feature type="active site" description="N6-AMP-lysine intermediate" evidence="15">
    <location>
        <position position="130"/>
    </location>
</feature>
<feature type="binding site" evidence="15">
    <location>
        <position position="495"/>
    </location>
    <ligand>
        <name>Zn(2+)</name>
        <dbReference type="ChEBI" id="CHEBI:29105"/>
    </ligand>
</feature>
<keyword evidence="10 15" id="KW-0520">NAD</keyword>
<dbReference type="SUPFAM" id="SSF50249">
    <property type="entry name" value="Nucleic acid-binding proteins"/>
    <property type="match status" value="1"/>
</dbReference>
<evidence type="ECO:0000256" key="11">
    <source>
        <dbReference type="ARBA" id="ARBA00023204"/>
    </source>
</evidence>
<dbReference type="PROSITE" id="PS01056">
    <property type="entry name" value="DNA_LIGASE_N2"/>
    <property type="match status" value="1"/>
</dbReference>
<dbReference type="InterPro" id="IPR018239">
    <property type="entry name" value="DNA_ligase_AS"/>
</dbReference>
<dbReference type="FunFam" id="1.10.150.20:FF:000007">
    <property type="entry name" value="DNA ligase"/>
    <property type="match status" value="1"/>
</dbReference>
<evidence type="ECO:0000256" key="7">
    <source>
        <dbReference type="ARBA" id="ARBA00022763"/>
    </source>
</evidence>
<dbReference type="PROSITE" id="PS01055">
    <property type="entry name" value="DNA_LIGASE_N1"/>
    <property type="match status" value="1"/>
</dbReference>
<evidence type="ECO:0000259" key="17">
    <source>
        <dbReference type="PROSITE" id="PS50172"/>
    </source>
</evidence>
<comment type="function">
    <text evidence="1 15">DNA ligase that catalyzes the formation of phosphodiester linkages between 5'-phosphoryl and 3'-hydroxyl groups in double-stranded DNA using NAD as a coenzyme and as the energy source for the reaction. It is essential for DNA replication and repair of damaged DNA.</text>
</comment>
<keyword evidence="19" id="KW-1185">Reference proteome</keyword>
<dbReference type="SUPFAM" id="SSF52113">
    <property type="entry name" value="BRCT domain"/>
    <property type="match status" value="1"/>
</dbReference>